<dbReference type="GO" id="GO:0000030">
    <property type="term" value="F:mannosyltransferase activity"/>
    <property type="evidence" value="ECO:0007669"/>
    <property type="project" value="InterPro"/>
</dbReference>
<feature type="transmembrane region" description="Helical" evidence="8">
    <location>
        <begin position="214"/>
        <end position="232"/>
    </location>
</feature>
<dbReference type="STRING" id="59922.P9303_26291"/>
<reference evidence="10 11" key="1">
    <citation type="journal article" date="2007" name="PLoS Genet.">
        <title>Patterns and implications of gene gain and loss in the evolution of Prochlorococcus.</title>
        <authorList>
            <person name="Kettler G.C."/>
            <person name="Martiny A.C."/>
            <person name="Huang K."/>
            <person name="Zucker J."/>
            <person name="Coleman M.L."/>
            <person name="Rodrigue S."/>
            <person name="Chen F."/>
            <person name="Lapidus A."/>
            <person name="Ferriera S."/>
            <person name="Johnson J."/>
            <person name="Steglich C."/>
            <person name="Church G.M."/>
            <person name="Richardson P."/>
            <person name="Chisholm S.W."/>
        </authorList>
    </citation>
    <scope>NUCLEOTIDE SEQUENCE [LARGE SCALE GENOMIC DNA]</scope>
    <source>
        <strain evidence="10 11">MIT 9303</strain>
    </source>
</reference>
<feature type="transmembrane region" description="Helical" evidence="8">
    <location>
        <begin position="276"/>
        <end position="294"/>
    </location>
</feature>
<evidence type="ECO:0000256" key="8">
    <source>
        <dbReference type="SAM" id="Phobius"/>
    </source>
</evidence>
<dbReference type="GO" id="GO:0005886">
    <property type="term" value="C:plasma membrane"/>
    <property type="evidence" value="ECO:0007669"/>
    <property type="project" value="UniProtKB-SubCell"/>
</dbReference>
<dbReference type="Proteomes" id="UP000002274">
    <property type="component" value="Chromosome"/>
</dbReference>
<feature type="transmembrane region" description="Helical" evidence="8">
    <location>
        <begin position="7"/>
        <end position="26"/>
    </location>
</feature>
<protein>
    <submittedName>
        <fullName evidence="10">4-amino-4-deoxy-L-arabinose transferase</fullName>
    </submittedName>
</protein>
<evidence type="ECO:0000256" key="5">
    <source>
        <dbReference type="ARBA" id="ARBA00022692"/>
    </source>
</evidence>
<dbReference type="Pfam" id="PF13231">
    <property type="entry name" value="PMT_2"/>
    <property type="match status" value="1"/>
</dbReference>
<dbReference type="RefSeq" id="WP_011827202.1">
    <property type="nucleotide sequence ID" value="NC_008820.1"/>
</dbReference>
<evidence type="ECO:0000256" key="7">
    <source>
        <dbReference type="ARBA" id="ARBA00023136"/>
    </source>
</evidence>
<dbReference type="BioCyc" id="PMAR59922:G1G80-2304-MONOMER"/>
<sequence>MKAPWRFWSFVALIWLLATGIDRIWWHHYGGIPSWDQADYLNSALDHGRALGLLPGGQWQGWNALLDLSPKIPPLASLVNGTVMAVAGDDPKQAAWSLSVWHGLLLVAVAAWGLRLRGQGMALLAVVFVAMAPALLELRSDYVLEMPLTAAVTLALWRLGCWWDPQRGGRWLQALFAAAACTAALLVKQSALLVLLPALLWASWCALCRTNRTRFQVLAGVGVFLFGVGPWLRHNWITTLGGTNRAVIESAAREGDPSLWTLENWLWYPRLLPAQLGPVLLIVGLSGCLLWLFIDGRSLGSSTQRAVSSDDPLAWRWLIVTLVAGWLFTSLSPNKGDRYITPLLPPLLLLLARGWLQWGLWANRRWLKGSWLILSTTLLAGLLAILPSALSAQISRLSERHKGPVEAIVRAAGGADPHGLPTTVIVVPSTSDLNQHNVSYFGRRRGGRLVGRQLGSSAGDVEPVLQQAEWVVLAEGDQGSVRDTAARLDQAVRSSGVFVELRRFSRQSGGSYSLWVRSSEVPRAASFAERFPSLAQGLAEGPQGLEPVFAAVSVEHMLDGHFSYRAEVREAAMRRLLDNPADTDARWTLALLAVLTNRPVEAATQFAALEKRLPESPWPSVYRSVVILAGLNPWQASAVADRAQRKHPNDLLAGLGDLSGVLAGALWRLPAASDSIPKAVQQVEEALKPSAQEKGSS</sequence>
<name>A2CCZ9_PROM3</name>
<feature type="transmembrane region" description="Helical" evidence="8">
    <location>
        <begin position="175"/>
        <end position="202"/>
    </location>
</feature>
<organism evidence="10 11">
    <name type="scientific">Prochlorococcus marinus (strain MIT 9303)</name>
    <dbReference type="NCBI Taxonomy" id="59922"/>
    <lineage>
        <taxon>Bacteria</taxon>
        <taxon>Bacillati</taxon>
        <taxon>Cyanobacteriota</taxon>
        <taxon>Cyanophyceae</taxon>
        <taxon>Synechococcales</taxon>
        <taxon>Prochlorococcaceae</taxon>
        <taxon>Prochlorococcus</taxon>
    </lineage>
</organism>
<dbReference type="HOGENOM" id="CLU_399502_0_0_3"/>
<dbReference type="InterPro" id="IPR038731">
    <property type="entry name" value="RgtA/B/C-like"/>
</dbReference>
<feature type="transmembrane region" description="Helical" evidence="8">
    <location>
        <begin position="339"/>
        <end position="358"/>
    </location>
</feature>
<accession>A2CCZ9</accession>
<dbReference type="PANTHER" id="PTHR33908:SF11">
    <property type="entry name" value="MEMBRANE PROTEIN"/>
    <property type="match status" value="1"/>
</dbReference>
<dbReference type="GO" id="GO:0009103">
    <property type="term" value="P:lipopolysaccharide biosynthetic process"/>
    <property type="evidence" value="ECO:0007669"/>
    <property type="project" value="UniProtKB-ARBA"/>
</dbReference>
<dbReference type="GO" id="GO:0006493">
    <property type="term" value="P:protein O-linked glycosylation"/>
    <property type="evidence" value="ECO:0007669"/>
    <property type="project" value="InterPro"/>
</dbReference>
<feature type="transmembrane region" description="Helical" evidence="8">
    <location>
        <begin position="370"/>
        <end position="392"/>
    </location>
</feature>
<comment type="subcellular location">
    <subcellularLocation>
        <location evidence="1">Cell membrane</location>
        <topology evidence="1">Multi-pass membrane protein</topology>
    </subcellularLocation>
</comment>
<dbReference type="PANTHER" id="PTHR33908">
    <property type="entry name" value="MANNOSYLTRANSFERASE YKCB-RELATED"/>
    <property type="match status" value="1"/>
</dbReference>
<evidence type="ECO:0000256" key="6">
    <source>
        <dbReference type="ARBA" id="ARBA00022989"/>
    </source>
</evidence>
<keyword evidence="6 8" id="KW-1133">Transmembrane helix</keyword>
<feature type="transmembrane region" description="Helical" evidence="8">
    <location>
        <begin position="142"/>
        <end position="163"/>
    </location>
</feature>
<evidence type="ECO:0000313" key="11">
    <source>
        <dbReference type="Proteomes" id="UP000002274"/>
    </source>
</evidence>
<evidence type="ECO:0000256" key="3">
    <source>
        <dbReference type="ARBA" id="ARBA00022676"/>
    </source>
</evidence>
<gene>
    <name evidence="10" type="ordered locus">P9303_26291</name>
</gene>
<feature type="transmembrane region" description="Helical" evidence="8">
    <location>
        <begin position="120"/>
        <end position="136"/>
    </location>
</feature>
<feature type="transmembrane region" description="Helical" evidence="8">
    <location>
        <begin position="314"/>
        <end position="332"/>
    </location>
</feature>
<evidence type="ECO:0000259" key="9">
    <source>
        <dbReference type="Pfam" id="PF13231"/>
    </source>
</evidence>
<keyword evidence="7 8" id="KW-0472">Membrane</keyword>
<keyword evidence="5 8" id="KW-0812">Transmembrane</keyword>
<proteinExistence type="predicted"/>
<evidence type="ECO:0000256" key="4">
    <source>
        <dbReference type="ARBA" id="ARBA00022679"/>
    </source>
</evidence>
<keyword evidence="2" id="KW-1003">Cell membrane</keyword>
<evidence type="ECO:0000313" key="10">
    <source>
        <dbReference type="EMBL" id="ABM79359.1"/>
    </source>
</evidence>
<dbReference type="AlphaFoldDB" id="A2CCZ9"/>
<dbReference type="EMBL" id="CP000554">
    <property type="protein sequence ID" value="ABM79359.1"/>
    <property type="molecule type" value="Genomic_DNA"/>
</dbReference>
<dbReference type="KEGG" id="pmf:P9303_26291"/>
<feature type="transmembrane region" description="Helical" evidence="8">
    <location>
        <begin position="94"/>
        <end position="113"/>
    </location>
</feature>
<feature type="domain" description="Glycosyltransferase RgtA/B/C/D-like" evidence="9">
    <location>
        <begin position="73"/>
        <end position="232"/>
    </location>
</feature>
<dbReference type="InterPro" id="IPR050297">
    <property type="entry name" value="LipidA_mod_glycosyltrf_83"/>
</dbReference>
<keyword evidence="3" id="KW-0328">Glycosyltransferase</keyword>
<evidence type="ECO:0000256" key="2">
    <source>
        <dbReference type="ARBA" id="ARBA00022475"/>
    </source>
</evidence>
<evidence type="ECO:0000256" key="1">
    <source>
        <dbReference type="ARBA" id="ARBA00004651"/>
    </source>
</evidence>
<dbReference type="GO" id="GO:0016763">
    <property type="term" value="F:pentosyltransferase activity"/>
    <property type="evidence" value="ECO:0007669"/>
    <property type="project" value="TreeGrafter"/>
</dbReference>
<keyword evidence="4 10" id="KW-0808">Transferase</keyword>